<proteinExistence type="predicted"/>
<reference evidence="1 2" key="1">
    <citation type="journal article" date="2019" name="Nat. Microbiol.">
        <title>Mediterranean grassland soil C-N compound turnover is dependent on rainfall and depth, and is mediated by genomically divergent microorganisms.</title>
        <authorList>
            <person name="Diamond S."/>
            <person name="Andeer P.F."/>
            <person name="Li Z."/>
            <person name="Crits-Christoph A."/>
            <person name="Burstein D."/>
            <person name="Anantharaman K."/>
            <person name="Lane K.R."/>
            <person name="Thomas B.C."/>
            <person name="Pan C."/>
            <person name="Northen T.R."/>
            <person name="Banfield J.F."/>
        </authorList>
    </citation>
    <scope>NUCLEOTIDE SEQUENCE [LARGE SCALE GENOMIC DNA]</scope>
    <source>
        <strain evidence="1">NP_1</strain>
    </source>
</reference>
<feature type="non-terminal residue" evidence="1">
    <location>
        <position position="131"/>
    </location>
</feature>
<organism evidence="1 2">
    <name type="scientific">Candidatus Segetimicrobium genomatis</name>
    <dbReference type="NCBI Taxonomy" id="2569760"/>
    <lineage>
        <taxon>Bacteria</taxon>
        <taxon>Bacillati</taxon>
        <taxon>Candidatus Sysuimicrobiota</taxon>
        <taxon>Candidatus Sysuimicrobiia</taxon>
        <taxon>Candidatus Sysuimicrobiales</taxon>
        <taxon>Candidatus Segetimicrobiaceae</taxon>
        <taxon>Candidatus Segetimicrobium</taxon>
    </lineage>
</organism>
<accession>A0A537LUF6</accession>
<protein>
    <submittedName>
        <fullName evidence="1">Glycine reductase</fullName>
    </submittedName>
</protein>
<dbReference type="Proteomes" id="UP000315217">
    <property type="component" value="Unassembled WGS sequence"/>
</dbReference>
<name>A0A537LUF6_9BACT</name>
<evidence type="ECO:0000313" key="1">
    <source>
        <dbReference type="EMBL" id="TMJ11620.1"/>
    </source>
</evidence>
<evidence type="ECO:0000313" key="2">
    <source>
        <dbReference type="Proteomes" id="UP000315217"/>
    </source>
</evidence>
<dbReference type="AlphaFoldDB" id="A0A537LUF6"/>
<comment type="caution">
    <text evidence="1">The sequence shown here is derived from an EMBL/GenBank/DDBJ whole genome shotgun (WGS) entry which is preliminary data.</text>
</comment>
<gene>
    <name evidence="1" type="ORF">E6G98_04575</name>
</gene>
<sequence length="131" mass="14721">MIQERRAIGVPVIRAARFVLAHVPDLVMSGSKPRRELARQGEVLRTQLRAHLRSFRDAVAYPPHQVLIGNQVPELLYEFPRPWHMRPMDNAPAVGAAGMIIDQDSFYAWLARADTANLIVLDDAYAPRIAA</sequence>
<dbReference type="EMBL" id="VBAI01000055">
    <property type="protein sequence ID" value="TMJ11620.1"/>
    <property type="molecule type" value="Genomic_DNA"/>
</dbReference>